<dbReference type="Proteomes" id="UP000824281">
    <property type="component" value="Chromosome"/>
</dbReference>
<keyword evidence="1" id="KW-0732">Signal</keyword>
<keyword evidence="3" id="KW-1185">Reference proteome</keyword>
<feature type="signal peptide" evidence="1">
    <location>
        <begin position="1"/>
        <end position="25"/>
    </location>
</feature>
<organism evidence="2 3">
    <name type="scientific">Qipengyuania aurantiaca</name>
    <dbReference type="NCBI Taxonomy" id="2867233"/>
    <lineage>
        <taxon>Bacteria</taxon>
        <taxon>Pseudomonadati</taxon>
        <taxon>Pseudomonadota</taxon>
        <taxon>Alphaproteobacteria</taxon>
        <taxon>Sphingomonadales</taxon>
        <taxon>Erythrobacteraceae</taxon>
        <taxon>Qipengyuania</taxon>
    </lineage>
</organism>
<evidence type="ECO:0000313" key="2">
    <source>
        <dbReference type="EMBL" id="QZD90221.1"/>
    </source>
</evidence>
<sequence>MPVKILARLAAIAAATGCLVPAASASDDRQYIYCVASASSPGGKAYFSGVYPGTWDQSPDDEDAFYRHVSQRVDEAVERSTTYCYALDTFDEAGLDRQEGVEMLRKGGWEPVDLTWRP</sequence>
<reference evidence="2 3" key="1">
    <citation type="submission" date="2021-08" db="EMBL/GenBank/DDBJ databases">
        <title>Comparative Genomics Analysis of the Genus Qipengyuania Reveals Extensive Genetic Diversity and Metabolic Versatility, Including the Description of Fifteen Novel Species.</title>
        <authorList>
            <person name="Liu Y."/>
        </authorList>
    </citation>
    <scope>NUCLEOTIDE SEQUENCE [LARGE SCALE GENOMIC DNA]</scope>
    <source>
        <strain evidence="2 3">1NDH13</strain>
    </source>
</reference>
<evidence type="ECO:0000256" key="1">
    <source>
        <dbReference type="SAM" id="SignalP"/>
    </source>
</evidence>
<protein>
    <recommendedName>
        <fullName evidence="4">Secreted protein</fullName>
    </recommendedName>
</protein>
<gene>
    <name evidence="2" type="ORF">K3148_02105</name>
</gene>
<name>A0ABX8ZMI8_9SPHN</name>
<accession>A0ABX8ZMI8</accession>
<dbReference type="RefSeq" id="WP_221425694.1">
    <property type="nucleotide sequence ID" value="NZ_CP081295.1"/>
</dbReference>
<evidence type="ECO:0000313" key="3">
    <source>
        <dbReference type="Proteomes" id="UP000824281"/>
    </source>
</evidence>
<proteinExistence type="predicted"/>
<evidence type="ECO:0008006" key="4">
    <source>
        <dbReference type="Google" id="ProtNLM"/>
    </source>
</evidence>
<dbReference type="EMBL" id="CP081295">
    <property type="protein sequence ID" value="QZD90221.1"/>
    <property type="molecule type" value="Genomic_DNA"/>
</dbReference>
<feature type="chain" id="PRO_5046170309" description="Secreted protein" evidence="1">
    <location>
        <begin position="26"/>
        <end position="118"/>
    </location>
</feature>